<comment type="caution">
    <text evidence="1">The sequence shown here is derived from an EMBL/GenBank/DDBJ whole genome shotgun (WGS) entry which is preliminary data.</text>
</comment>
<reference evidence="1 2" key="1">
    <citation type="journal article" date="2021" name="Elife">
        <title>Chloroplast acquisition without the gene transfer in kleptoplastic sea slugs, Plakobranchus ocellatus.</title>
        <authorList>
            <person name="Maeda T."/>
            <person name="Takahashi S."/>
            <person name="Yoshida T."/>
            <person name="Shimamura S."/>
            <person name="Takaki Y."/>
            <person name="Nagai Y."/>
            <person name="Toyoda A."/>
            <person name="Suzuki Y."/>
            <person name="Arimoto A."/>
            <person name="Ishii H."/>
            <person name="Satoh N."/>
            <person name="Nishiyama T."/>
            <person name="Hasebe M."/>
            <person name="Maruyama T."/>
            <person name="Minagawa J."/>
            <person name="Obokata J."/>
            <person name="Shigenobu S."/>
        </authorList>
    </citation>
    <scope>NUCLEOTIDE SEQUENCE [LARGE SCALE GENOMIC DNA]</scope>
</reference>
<organism evidence="1 2">
    <name type="scientific">Plakobranchus ocellatus</name>
    <dbReference type="NCBI Taxonomy" id="259542"/>
    <lineage>
        <taxon>Eukaryota</taxon>
        <taxon>Metazoa</taxon>
        <taxon>Spiralia</taxon>
        <taxon>Lophotrochozoa</taxon>
        <taxon>Mollusca</taxon>
        <taxon>Gastropoda</taxon>
        <taxon>Heterobranchia</taxon>
        <taxon>Euthyneura</taxon>
        <taxon>Panpulmonata</taxon>
        <taxon>Sacoglossa</taxon>
        <taxon>Placobranchoidea</taxon>
        <taxon>Plakobranchidae</taxon>
        <taxon>Plakobranchus</taxon>
    </lineage>
</organism>
<dbReference type="AlphaFoldDB" id="A0AAV4BLP6"/>
<proteinExistence type="predicted"/>
<gene>
    <name evidence="1" type="ORF">PoB_004686500</name>
</gene>
<accession>A0AAV4BLP6</accession>
<evidence type="ECO:0000313" key="1">
    <source>
        <dbReference type="EMBL" id="GFO20360.1"/>
    </source>
</evidence>
<dbReference type="EMBL" id="BLXT01005154">
    <property type="protein sequence ID" value="GFO20360.1"/>
    <property type="molecule type" value="Genomic_DNA"/>
</dbReference>
<protein>
    <submittedName>
        <fullName evidence="1">Uncharacterized protein</fullName>
    </submittedName>
</protein>
<evidence type="ECO:0000313" key="2">
    <source>
        <dbReference type="Proteomes" id="UP000735302"/>
    </source>
</evidence>
<sequence>MSSKTAGIRGTMLQCHPKTAGIRGTMLQCHQRPLVYGEQCCSVIKDRWSTITLLQYHSRTFAYWNYAVVSLKNAGTFNIAAVSLKYAGTLN</sequence>
<dbReference type="Proteomes" id="UP000735302">
    <property type="component" value="Unassembled WGS sequence"/>
</dbReference>
<keyword evidence="2" id="KW-1185">Reference proteome</keyword>
<name>A0AAV4BLP6_9GAST</name>